<feature type="domain" description="C1q" evidence="2">
    <location>
        <begin position="280"/>
        <end position="416"/>
    </location>
</feature>
<keyword evidence="4" id="KW-1185">Reference proteome</keyword>
<sequence>MFRQIFVCLFVPFTIGFLLDTNNPQKQSETYLTVSDFFDAKTIFQNRMDQNHKETSDLRHDVDTKLALLTSQMQQMFVSFQNKTKHDNVQNAANGTQELERKYQELFVNYTYLQNKLEEIQMNFTKELAQCRNKIIEHEKELGELGTLKNVQPLRDITLVKNQLQSVNSELHALSVSDHARREDFRALYNLTVNGQKDTQEQLREQNASIAQRFNHFGNTENSSLDMLNRKIEVLVEQTQNMTQEKTRQSIQRSETVQDWKLENLRRNVNLNYIQLQHQISNTADKVAMTACLSDSGSKPSGFVLKFDDISTQTGINNLSSFRNTGKFTCESEGLYLISSWVESNTDYARFGVYRNNFLLANAYITYTNSGSVVVGTGTAVIAVELQVGDLVYVKTEYNMLPYINSKDSCLTIAKLK</sequence>
<keyword evidence="1" id="KW-0732">Signal</keyword>
<evidence type="ECO:0000259" key="2">
    <source>
        <dbReference type="SMART" id="SM00110"/>
    </source>
</evidence>
<dbReference type="Pfam" id="PF00386">
    <property type="entry name" value="C1q"/>
    <property type="match status" value="1"/>
</dbReference>
<reference evidence="3" key="1">
    <citation type="submission" date="2018-11" db="EMBL/GenBank/DDBJ databases">
        <authorList>
            <person name="Alioto T."/>
            <person name="Alioto T."/>
        </authorList>
    </citation>
    <scope>NUCLEOTIDE SEQUENCE</scope>
</reference>
<gene>
    <name evidence="3" type="ORF">MGAL_10B026470</name>
</gene>
<dbReference type="AlphaFoldDB" id="A0A8B6H2R6"/>
<dbReference type="OrthoDB" id="10397133at2759"/>
<evidence type="ECO:0000313" key="4">
    <source>
        <dbReference type="Proteomes" id="UP000596742"/>
    </source>
</evidence>
<dbReference type="Gene3D" id="2.60.120.40">
    <property type="match status" value="1"/>
</dbReference>
<evidence type="ECO:0000313" key="3">
    <source>
        <dbReference type="EMBL" id="VDI73579.1"/>
    </source>
</evidence>
<dbReference type="InterPro" id="IPR008983">
    <property type="entry name" value="Tumour_necrosis_fac-like_dom"/>
</dbReference>
<dbReference type="InterPro" id="IPR001073">
    <property type="entry name" value="C1q_dom"/>
</dbReference>
<dbReference type="SUPFAM" id="SSF49842">
    <property type="entry name" value="TNF-like"/>
    <property type="match status" value="1"/>
</dbReference>
<feature type="chain" id="PRO_5032955986" description="C1q domain-containing protein" evidence="1">
    <location>
        <begin position="17"/>
        <end position="417"/>
    </location>
</feature>
<evidence type="ECO:0000256" key="1">
    <source>
        <dbReference type="SAM" id="SignalP"/>
    </source>
</evidence>
<proteinExistence type="predicted"/>
<feature type="signal peptide" evidence="1">
    <location>
        <begin position="1"/>
        <end position="16"/>
    </location>
</feature>
<dbReference type="SMART" id="SM00110">
    <property type="entry name" value="C1Q"/>
    <property type="match status" value="1"/>
</dbReference>
<dbReference type="Proteomes" id="UP000596742">
    <property type="component" value="Unassembled WGS sequence"/>
</dbReference>
<name>A0A8B6H2R6_MYTGA</name>
<organism evidence="3 4">
    <name type="scientific">Mytilus galloprovincialis</name>
    <name type="common">Mediterranean mussel</name>
    <dbReference type="NCBI Taxonomy" id="29158"/>
    <lineage>
        <taxon>Eukaryota</taxon>
        <taxon>Metazoa</taxon>
        <taxon>Spiralia</taxon>
        <taxon>Lophotrochozoa</taxon>
        <taxon>Mollusca</taxon>
        <taxon>Bivalvia</taxon>
        <taxon>Autobranchia</taxon>
        <taxon>Pteriomorphia</taxon>
        <taxon>Mytilida</taxon>
        <taxon>Mytiloidea</taxon>
        <taxon>Mytilidae</taxon>
        <taxon>Mytilinae</taxon>
        <taxon>Mytilus</taxon>
    </lineage>
</organism>
<comment type="caution">
    <text evidence="3">The sequence shown here is derived from an EMBL/GenBank/DDBJ whole genome shotgun (WGS) entry which is preliminary data.</text>
</comment>
<protein>
    <recommendedName>
        <fullName evidence="2">C1q domain-containing protein</fullName>
    </recommendedName>
</protein>
<dbReference type="EMBL" id="UYJE01009443">
    <property type="protein sequence ID" value="VDI73579.1"/>
    <property type="molecule type" value="Genomic_DNA"/>
</dbReference>
<accession>A0A8B6H2R6</accession>